<evidence type="ECO:0000256" key="1">
    <source>
        <dbReference type="ARBA" id="ARBA00023015"/>
    </source>
</evidence>
<dbReference type="Gene3D" id="3.40.50.2300">
    <property type="match status" value="2"/>
</dbReference>
<dbReference type="InterPro" id="IPR028082">
    <property type="entry name" value="Peripla_BP_I"/>
</dbReference>
<keyword evidence="2" id="KW-0238">DNA-binding</keyword>
<evidence type="ECO:0000313" key="5">
    <source>
        <dbReference type="EMBL" id="SHG69728.1"/>
    </source>
</evidence>
<gene>
    <name evidence="5" type="ORF">SAMN04488109_1450</name>
</gene>
<dbReference type="SUPFAM" id="SSF53822">
    <property type="entry name" value="Periplasmic binding protein-like I"/>
    <property type="match status" value="1"/>
</dbReference>
<keyword evidence="6" id="KW-1185">Reference proteome</keyword>
<dbReference type="Gene3D" id="1.10.260.40">
    <property type="entry name" value="lambda repressor-like DNA-binding domains"/>
    <property type="match status" value="1"/>
</dbReference>
<dbReference type="InterPro" id="IPR010982">
    <property type="entry name" value="Lambda_DNA-bd_dom_sf"/>
</dbReference>
<dbReference type="CDD" id="cd01392">
    <property type="entry name" value="HTH_LacI"/>
    <property type="match status" value="1"/>
</dbReference>
<feature type="domain" description="HTH lacI-type" evidence="4">
    <location>
        <begin position="6"/>
        <end position="60"/>
    </location>
</feature>
<evidence type="ECO:0000259" key="4">
    <source>
        <dbReference type="PROSITE" id="PS50932"/>
    </source>
</evidence>
<dbReference type="SMART" id="SM00354">
    <property type="entry name" value="HTH_LACI"/>
    <property type="match status" value="1"/>
</dbReference>
<dbReference type="STRING" id="947013.SAMN04488109_1450"/>
<name>A0A1M5LXG8_9BACT</name>
<dbReference type="EMBL" id="FQWQ01000001">
    <property type="protein sequence ID" value="SHG69728.1"/>
    <property type="molecule type" value="Genomic_DNA"/>
</dbReference>
<dbReference type="AlphaFoldDB" id="A0A1M5LXG8"/>
<protein>
    <submittedName>
        <fullName evidence="5">Transcriptional regulator, LacI family</fullName>
    </submittedName>
</protein>
<dbReference type="Proteomes" id="UP000184212">
    <property type="component" value="Unassembled WGS sequence"/>
</dbReference>
<keyword evidence="1" id="KW-0805">Transcription regulation</keyword>
<dbReference type="InterPro" id="IPR046335">
    <property type="entry name" value="LacI/GalR-like_sensor"/>
</dbReference>
<dbReference type="PROSITE" id="PS50932">
    <property type="entry name" value="HTH_LACI_2"/>
    <property type="match status" value="1"/>
</dbReference>
<sequence>MKNTQATIRDIAIKLNISISTVSRALRGAPDVNPETKKAVLEMAEKLHYEPNRVAQSLRIKRTNTLGIIVPEIALHFFSSAISGMQEEASHHGYSIMICQSLESYETEKQNVHMLAANRVDGMFISMSSETKDYAHIQQLLNKNIPVVLFDRVTDSLQVAKVVVDDHDGAFKAVEHLIKTGCRRIAYIGGPLTFYISNQRKRGYLDALKQYNIAPDEELIVHCQELHHEPVERVKRLLQLPPDKRPDALFCLNDPIALPVLQMLKEQSIRVPEDISVVGFTNEPVSGFIEPSLTTVSQPSHEMGKKAIELFIQQNQDLDNFIPATEVMKTTLVVRNSTRKI</sequence>
<dbReference type="Pfam" id="PF13377">
    <property type="entry name" value="Peripla_BP_3"/>
    <property type="match status" value="1"/>
</dbReference>
<evidence type="ECO:0000256" key="2">
    <source>
        <dbReference type="ARBA" id="ARBA00023125"/>
    </source>
</evidence>
<organism evidence="5 6">
    <name type="scientific">Chryseolinea serpens</name>
    <dbReference type="NCBI Taxonomy" id="947013"/>
    <lineage>
        <taxon>Bacteria</taxon>
        <taxon>Pseudomonadati</taxon>
        <taxon>Bacteroidota</taxon>
        <taxon>Cytophagia</taxon>
        <taxon>Cytophagales</taxon>
        <taxon>Fulvivirgaceae</taxon>
        <taxon>Chryseolinea</taxon>
    </lineage>
</organism>
<dbReference type="OrthoDB" id="833520at2"/>
<evidence type="ECO:0000256" key="3">
    <source>
        <dbReference type="ARBA" id="ARBA00023163"/>
    </source>
</evidence>
<reference evidence="5 6" key="1">
    <citation type="submission" date="2016-11" db="EMBL/GenBank/DDBJ databases">
        <authorList>
            <person name="Jaros S."/>
            <person name="Januszkiewicz K."/>
            <person name="Wedrychowicz H."/>
        </authorList>
    </citation>
    <scope>NUCLEOTIDE SEQUENCE [LARGE SCALE GENOMIC DNA]</scope>
    <source>
        <strain evidence="5 6">DSM 24574</strain>
    </source>
</reference>
<dbReference type="GO" id="GO:0003700">
    <property type="term" value="F:DNA-binding transcription factor activity"/>
    <property type="evidence" value="ECO:0007669"/>
    <property type="project" value="TreeGrafter"/>
</dbReference>
<dbReference type="CDD" id="cd06267">
    <property type="entry name" value="PBP1_LacI_sugar_binding-like"/>
    <property type="match status" value="1"/>
</dbReference>
<accession>A0A1M5LXG8</accession>
<dbReference type="PANTHER" id="PTHR30146">
    <property type="entry name" value="LACI-RELATED TRANSCRIPTIONAL REPRESSOR"/>
    <property type="match status" value="1"/>
</dbReference>
<dbReference type="SUPFAM" id="SSF47413">
    <property type="entry name" value="lambda repressor-like DNA-binding domains"/>
    <property type="match status" value="1"/>
</dbReference>
<proteinExistence type="predicted"/>
<dbReference type="GO" id="GO:0000976">
    <property type="term" value="F:transcription cis-regulatory region binding"/>
    <property type="evidence" value="ECO:0007669"/>
    <property type="project" value="TreeGrafter"/>
</dbReference>
<dbReference type="PANTHER" id="PTHR30146:SF109">
    <property type="entry name" value="HTH-TYPE TRANSCRIPTIONAL REGULATOR GALS"/>
    <property type="match status" value="1"/>
</dbReference>
<keyword evidence="3" id="KW-0804">Transcription</keyword>
<dbReference type="InterPro" id="IPR000843">
    <property type="entry name" value="HTH_LacI"/>
</dbReference>
<dbReference type="RefSeq" id="WP_073132315.1">
    <property type="nucleotide sequence ID" value="NZ_FQWQ01000001.1"/>
</dbReference>
<dbReference type="Pfam" id="PF00356">
    <property type="entry name" value="LacI"/>
    <property type="match status" value="1"/>
</dbReference>
<evidence type="ECO:0000313" key="6">
    <source>
        <dbReference type="Proteomes" id="UP000184212"/>
    </source>
</evidence>